<evidence type="ECO:0000313" key="2">
    <source>
        <dbReference type="Proteomes" id="UP000235388"/>
    </source>
</evidence>
<dbReference type="STRING" id="200324.A0A2N5SN83"/>
<dbReference type="Proteomes" id="UP000235388">
    <property type="component" value="Unassembled WGS sequence"/>
</dbReference>
<dbReference type="EMBL" id="PGCJ01000915">
    <property type="protein sequence ID" value="PLW14681.1"/>
    <property type="molecule type" value="Genomic_DNA"/>
</dbReference>
<gene>
    <name evidence="1" type="ORF">PCANC_18339</name>
</gene>
<proteinExistence type="predicted"/>
<dbReference type="AlphaFoldDB" id="A0A2N5SN83"/>
<reference evidence="1 2" key="1">
    <citation type="submission" date="2017-11" db="EMBL/GenBank/DDBJ databases">
        <title>De novo assembly and phasing of dikaryotic genomes from two isolates of Puccinia coronata f. sp. avenae, the causal agent of oat crown rust.</title>
        <authorList>
            <person name="Miller M.E."/>
            <person name="Zhang Y."/>
            <person name="Omidvar V."/>
            <person name="Sperschneider J."/>
            <person name="Schwessinger B."/>
            <person name="Raley C."/>
            <person name="Palmer J.M."/>
            <person name="Garnica D."/>
            <person name="Upadhyaya N."/>
            <person name="Rathjen J."/>
            <person name="Taylor J.M."/>
            <person name="Park R.F."/>
            <person name="Dodds P.N."/>
            <person name="Hirsch C.D."/>
            <person name="Kianian S.F."/>
            <person name="Figueroa M."/>
        </authorList>
    </citation>
    <scope>NUCLEOTIDE SEQUENCE [LARGE SCALE GENOMIC DNA]</scope>
    <source>
        <strain evidence="1">12NC29</strain>
    </source>
</reference>
<protein>
    <recommendedName>
        <fullName evidence="3">DUF4219 domain-containing protein</fullName>
    </recommendedName>
</protein>
<sequence length="100" mass="11189">MAAVPTQNDRFRQAMLKSALNTIPQLTEENYSIWKDKMSALLKLWGVLTSLDANGLALTSEENAELNLLLILKIDSVTHHNVVTADNRNSAKLLWKAIKD</sequence>
<keyword evidence="2" id="KW-1185">Reference proteome</keyword>
<evidence type="ECO:0000313" key="1">
    <source>
        <dbReference type="EMBL" id="PLW14681.1"/>
    </source>
</evidence>
<evidence type="ECO:0008006" key="3">
    <source>
        <dbReference type="Google" id="ProtNLM"/>
    </source>
</evidence>
<dbReference type="OrthoDB" id="10600113at2759"/>
<name>A0A2N5SN83_9BASI</name>
<comment type="caution">
    <text evidence="1">The sequence shown here is derived from an EMBL/GenBank/DDBJ whole genome shotgun (WGS) entry which is preliminary data.</text>
</comment>
<accession>A0A2N5SN83</accession>
<organism evidence="1 2">
    <name type="scientific">Puccinia coronata f. sp. avenae</name>
    <dbReference type="NCBI Taxonomy" id="200324"/>
    <lineage>
        <taxon>Eukaryota</taxon>
        <taxon>Fungi</taxon>
        <taxon>Dikarya</taxon>
        <taxon>Basidiomycota</taxon>
        <taxon>Pucciniomycotina</taxon>
        <taxon>Pucciniomycetes</taxon>
        <taxon>Pucciniales</taxon>
        <taxon>Pucciniaceae</taxon>
        <taxon>Puccinia</taxon>
    </lineage>
</organism>